<dbReference type="AlphaFoldDB" id="A0A397JWB8"/>
<gene>
    <name evidence="1" type="ORF">Glove_13g256</name>
</gene>
<evidence type="ECO:0000313" key="1">
    <source>
        <dbReference type="EMBL" id="RHZ89544.1"/>
    </source>
</evidence>
<organism evidence="1 2">
    <name type="scientific">Diversispora epigaea</name>
    <dbReference type="NCBI Taxonomy" id="1348612"/>
    <lineage>
        <taxon>Eukaryota</taxon>
        <taxon>Fungi</taxon>
        <taxon>Fungi incertae sedis</taxon>
        <taxon>Mucoromycota</taxon>
        <taxon>Glomeromycotina</taxon>
        <taxon>Glomeromycetes</taxon>
        <taxon>Diversisporales</taxon>
        <taxon>Diversisporaceae</taxon>
        <taxon>Diversispora</taxon>
    </lineage>
</organism>
<sequence>MRIRELKSVNFLPIVTTHVFDHPVLWKSICLTCRCQGPKVVLGGNIDQPQQQKPTLQDGNDLFTFNDIGNYWNNTPLMKHIHVMIKQLVALRSEVSNLREMLENQAFDPIKTCQDIWNEFIAYITCSPDTGTTEDSHHAFWDMIVVKPLKIGSPKGKRNRNTSLHTSTRKLRPDLPFWCMMLVSQEERKRS</sequence>
<proteinExistence type="predicted"/>
<evidence type="ECO:0000313" key="2">
    <source>
        <dbReference type="Proteomes" id="UP000266861"/>
    </source>
</evidence>
<dbReference type="EMBL" id="PQFF01000011">
    <property type="protein sequence ID" value="RHZ89544.1"/>
    <property type="molecule type" value="Genomic_DNA"/>
</dbReference>
<name>A0A397JWB8_9GLOM</name>
<accession>A0A397JWB8</accession>
<comment type="caution">
    <text evidence="1">The sequence shown here is derived from an EMBL/GenBank/DDBJ whole genome shotgun (WGS) entry which is preliminary data.</text>
</comment>
<dbReference type="OrthoDB" id="2379186at2759"/>
<keyword evidence="2" id="KW-1185">Reference proteome</keyword>
<protein>
    <submittedName>
        <fullName evidence="1">Uncharacterized protein</fullName>
    </submittedName>
</protein>
<reference evidence="1 2" key="1">
    <citation type="submission" date="2018-08" db="EMBL/GenBank/DDBJ databases">
        <title>Genome and evolution of the arbuscular mycorrhizal fungus Diversispora epigaea (formerly Glomus versiforme) and its bacterial endosymbionts.</title>
        <authorList>
            <person name="Sun X."/>
            <person name="Fei Z."/>
            <person name="Harrison M."/>
        </authorList>
    </citation>
    <scope>NUCLEOTIDE SEQUENCE [LARGE SCALE GENOMIC DNA]</scope>
    <source>
        <strain evidence="1 2">IT104</strain>
    </source>
</reference>
<dbReference type="Proteomes" id="UP000266861">
    <property type="component" value="Unassembled WGS sequence"/>
</dbReference>